<reference evidence="1 2" key="1">
    <citation type="submission" date="2024-03" db="EMBL/GenBank/DDBJ databases">
        <authorList>
            <person name="Jo J.-H."/>
        </authorList>
    </citation>
    <scope>NUCLEOTIDE SEQUENCE [LARGE SCALE GENOMIC DNA]</scope>
    <source>
        <strain evidence="1 2">PS1R-30</strain>
    </source>
</reference>
<dbReference type="EMBL" id="JBBHJZ010000002">
    <property type="protein sequence ID" value="MEJ5977445.1"/>
    <property type="molecule type" value="Genomic_DNA"/>
</dbReference>
<evidence type="ECO:0000313" key="2">
    <source>
        <dbReference type="Proteomes" id="UP001361239"/>
    </source>
</evidence>
<protein>
    <submittedName>
        <fullName evidence="1">Uncharacterized protein</fullName>
    </submittedName>
</protein>
<proteinExistence type="predicted"/>
<organism evidence="1 2">
    <name type="scientific">Novosphingobium anseongense</name>
    <dbReference type="NCBI Taxonomy" id="3133436"/>
    <lineage>
        <taxon>Bacteria</taxon>
        <taxon>Pseudomonadati</taxon>
        <taxon>Pseudomonadota</taxon>
        <taxon>Alphaproteobacteria</taxon>
        <taxon>Sphingomonadales</taxon>
        <taxon>Sphingomonadaceae</taxon>
        <taxon>Novosphingobium</taxon>
    </lineage>
</organism>
<evidence type="ECO:0000313" key="1">
    <source>
        <dbReference type="EMBL" id="MEJ5977445.1"/>
    </source>
</evidence>
<dbReference type="Proteomes" id="UP001361239">
    <property type="component" value="Unassembled WGS sequence"/>
</dbReference>
<dbReference type="RefSeq" id="WP_339587384.1">
    <property type="nucleotide sequence ID" value="NZ_JBBHJZ010000002.1"/>
</dbReference>
<keyword evidence="2" id="KW-1185">Reference proteome</keyword>
<dbReference type="SUPFAM" id="SSF159245">
    <property type="entry name" value="AttH-like"/>
    <property type="match status" value="1"/>
</dbReference>
<gene>
    <name evidence="1" type="ORF">WG901_12420</name>
</gene>
<comment type="caution">
    <text evidence="1">The sequence shown here is derived from an EMBL/GenBank/DDBJ whole genome shotgun (WGS) entry which is preliminary data.</text>
</comment>
<name>A0ABU8RWJ1_9SPHN</name>
<sequence length="312" mass="35200">MGELPAADRFSDGRTDNPYWNENSWFSVSIPERRIHGLIQHFFRPNMNVLNGGPVLWDPSGIYQWNCLYYNWSHLQAIPEGAEKFDVVARNSLSVKVVEPLQRYKIDYDKEGFLMDLEWTAVAPLHRLETGDPDQAKTAAFHYEHPGRMKGVIRRHGEELAVDCWSMRDGSSGPYDTEVWPHGGYFWGMGESGSFQTLCMGKKPEAKTMGGFLLRDGEMAPLASGKRSVLEYGAHGPARVLFEGVDTLGRTITARGTIDPGLVFTGYTDHTVIWSLAEWDVAGETFWGDNQEFCPSETFRRIVRGEVRLGEA</sequence>
<accession>A0ABU8RWJ1</accession>